<dbReference type="Gene3D" id="1.20.1560.10">
    <property type="entry name" value="ABC transporter type 1, transmembrane domain"/>
    <property type="match status" value="2"/>
</dbReference>
<dbReference type="PROSITE" id="PS50893">
    <property type="entry name" value="ABC_TRANSPORTER_2"/>
    <property type="match status" value="2"/>
</dbReference>
<dbReference type="GO" id="GO:0090374">
    <property type="term" value="P:oligopeptide export from mitochondrion"/>
    <property type="evidence" value="ECO:0007669"/>
    <property type="project" value="TreeGrafter"/>
</dbReference>
<dbReference type="InterPro" id="IPR039421">
    <property type="entry name" value="Type_1_exporter"/>
</dbReference>
<feature type="domain" description="ABC transporter" evidence="9">
    <location>
        <begin position="395"/>
        <end position="633"/>
    </location>
</feature>
<reference evidence="11 12" key="1">
    <citation type="journal article" date="2018" name="Nat. Ecol. Evol.">
        <title>Pezizomycetes genomes reveal the molecular basis of ectomycorrhizal truffle lifestyle.</title>
        <authorList>
            <person name="Murat C."/>
            <person name="Payen T."/>
            <person name="Noel B."/>
            <person name="Kuo A."/>
            <person name="Morin E."/>
            <person name="Chen J."/>
            <person name="Kohler A."/>
            <person name="Krizsan K."/>
            <person name="Balestrini R."/>
            <person name="Da Silva C."/>
            <person name="Montanini B."/>
            <person name="Hainaut M."/>
            <person name="Levati E."/>
            <person name="Barry K.W."/>
            <person name="Belfiori B."/>
            <person name="Cichocki N."/>
            <person name="Clum A."/>
            <person name="Dockter R.B."/>
            <person name="Fauchery L."/>
            <person name="Guy J."/>
            <person name="Iotti M."/>
            <person name="Le Tacon F."/>
            <person name="Lindquist E.A."/>
            <person name="Lipzen A."/>
            <person name="Malagnac F."/>
            <person name="Mello A."/>
            <person name="Molinier V."/>
            <person name="Miyauchi S."/>
            <person name="Poulain J."/>
            <person name="Riccioni C."/>
            <person name="Rubini A."/>
            <person name="Sitrit Y."/>
            <person name="Splivallo R."/>
            <person name="Traeger S."/>
            <person name="Wang M."/>
            <person name="Zifcakova L."/>
            <person name="Wipf D."/>
            <person name="Zambonelli A."/>
            <person name="Paolocci F."/>
            <person name="Nowrousian M."/>
            <person name="Ottonello S."/>
            <person name="Baldrian P."/>
            <person name="Spatafora J.W."/>
            <person name="Henrissat B."/>
            <person name="Nagy L.G."/>
            <person name="Aury J.M."/>
            <person name="Wincker P."/>
            <person name="Grigoriev I.V."/>
            <person name="Bonfante P."/>
            <person name="Martin F.M."/>
        </authorList>
    </citation>
    <scope>NUCLEOTIDE SEQUENCE [LARGE SCALE GENOMIC DNA]</scope>
    <source>
        <strain evidence="11 12">ATCC MYA-4762</strain>
    </source>
</reference>
<dbReference type="InParanoid" id="A0A3N4LM63"/>
<dbReference type="CDD" id="cd18577">
    <property type="entry name" value="ABC_6TM_Pgp_ABCB1_D1_like"/>
    <property type="match status" value="1"/>
</dbReference>
<evidence type="ECO:0000256" key="7">
    <source>
        <dbReference type="ARBA" id="ARBA00023136"/>
    </source>
</evidence>
<feature type="transmembrane region" description="Helical" evidence="8">
    <location>
        <begin position="106"/>
        <end position="128"/>
    </location>
</feature>
<dbReference type="PROSITE" id="PS50929">
    <property type="entry name" value="ABC_TM1F"/>
    <property type="match status" value="2"/>
</dbReference>
<keyword evidence="5" id="KW-0067">ATP-binding</keyword>
<feature type="transmembrane region" description="Helical" evidence="8">
    <location>
        <begin position="769"/>
        <end position="792"/>
    </location>
</feature>
<gene>
    <name evidence="11" type="ORF">L211DRAFT_788592</name>
</gene>
<dbReference type="SUPFAM" id="SSF90123">
    <property type="entry name" value="ABC transporter transmembrane region"/>
    <property type="match status" value="2"/>
</dbReference>
<feature type="transmembrane region" description="Helical" evidence="8">
    <location>
        <begin position="894"/>
        <end position="925"/>
    </location>
</feature>
<keyword evidence="7 8" id="KW-0472">Membrane</keyword>
<dbReference type="FunFam" id="3.40.50.300:FF:000604">
    <property type="entry name" value="ABC transporter B family member 28"/>
    <property type="match status" value="1"/>
</dbReference>
<dbReference type="Pfam" id="PF00005">
    <property type="entry name" value="ABC_tran"/>
    <property type="match status" value="2"/>
</dbReference>
<dbReference type="InterPro" id="IPR003593">
    <property type="entry name" value="AAA+_ATPase"/>
</dbReference>
<dbReference type="PANTHER" id="PTHR43394:SF15">
    <property type="entry name" value="ALPHA-FACTOR-TRANSPORTING ATPASE"/>
    <property type="match status" value="1"/>
</dbReference>
<evidence type="ECO:0000256" key="4">
    <source>
        <dbReference type="ARBA" id="ARBA00022741"/>
    </source>
</evidence>
<proteinExistence type="predicted"/>
<dbReference type="GO" id="GO:0015421">
    <property type="term" value="F:ABC-type oligopeptide transporter activity"/>
    <property type="evidence" value="ECO:0007669"/>
    <property type="project" value="TreeGrafter"/>
</dbReference>
<keyword evidence="12" id="KW-1185">Reference proteome</keyword>
<evidence type="ECO:0000313" key="11">
    <source>
        <dbReference type="EMBL" id="RPB22579.1"/>
    </source>
</evidence>
<accession>A0A3N4LM63</accession>
<protein>
    <submittedName>
        <fullName evidence="11">P-loop containing nucleoside triphosphate hydrolase protein</fullName>
    </submittedName>
</protein>
<feature type="transmembrane region" description="Helical" evidence="8">
    <location>
        <begin position="294"/>
        <end position="311"/>
    </location>
</feature>
<dbReference type="STRING" id="1051890.A0A3N4LM63"/>
<dbReference type="CDD" id="cd18578">
    <property type="entry name" value="ABC_6TM_Pgp_ABCB1_D2_like"/>
    <property type="match status" value="1"/>
</dbReference>
<dbReference type="GO" id="GO:0016887">
    <property type="term" value="F:ATP hydrolysis activity"/>
    <property type="evidence" value="ECO:0007669"/>
    <property type="project" value="InterPro"/>
</dbReference>
<dbReference type="PANTHER" id="PTHR43394">
    <property type="entry name" value="ATP-DEPENDENT PERMEASE MDL1, MITOCHONDRIAL"/>
    <property type="match status" value="1"/>
</dbReference>
<feature type="domain" description="ABC transporter" evidence="9">
    <location>
        <begin position="1091"/>
        <end position="1322"/>
    </location>
</feature>
<evidence type="ECO:0000256" key="2">
    <source>
        <dbReference type="ARBA" id="ARBA00022448"/>
    </source>
</evidence>
<feature type="transmembrane region" description="Helical" evidence="8">
    <location>
        <begin position="992"/>
        <end position="1019"/>
    </location>
</feature>
<feature type="transmembrane region" description="Helical" evidence="8">
    <location>
        <begin position="1031"/>
        <end position="1052"/>
    </location>
</feature>
<comment type="subcellular location">
    <subcellularLocation>
        <location evidence="1">Membrane</location>
        <topology evidence="1">Multi-pass membrane protein</topology>
    </subcellularLocation>
</comment>
<dbReference type="InterPro" id="IPR036640">
    <property type="entry name" value="ABC1_TM_sf"/>
</dbReference>
<dbReference type="OrthoDB" id="6500128at2759"/>
<dbReference type="InterPro" id="IPR017871">
    <property type="entry name" value="ABC_transporter-like_CS"/>
</dbReference>
<keyword evidence="3 8" id="KW-0812">Transmembrane</keyword>
<dbReference type="InterPro" id="IPR011527">
    <property type="entry name" value="ABC1_TM_dom"/>
</dbReference>
<evidence type="ECO:0000256" key="1">
    <source>
        <dbReference type="ARBA" id="ARBA00004141"/>
    </source>
</evidence>
<dbReference type="InterPro" id="IPR027417">
    <property type="entry name" value="P-loop_NTPase"/>
</dbReference>
<dbReference type="SMART" id="SM00382">
    <property type="entry name" value="AAA"/>
    <property type="match status" value="2"/>
</dbReference>
<feature type="domain" description="ABC transmembrane type-1" evidence="10">
    <location>
        <begin position="772"/>
        <end position="1057"/>
    </location>
</feature>
<dbReference type="EMBL" id="ML121551">
    <property type="protein sequence ID" value="RPB22579.1"/>
    <property type="molecule type" value="Genomic_DNA"/>
</dbReference>
<dbReference type="SUPFAM" id="SSF52540">
    <property type="entry name" value="P-loop containing nucleoside triphosphate hydrolases"/>
    <property type="match status" value="2"/>
</dbReference>
<name>A0A3N4LM63_9PEZI</name>
<keyword evidence="6 8" id="KW-1133">Transmembrane helix</keyword>
<dbReference type="GO" id="GO:0005524">
    <property type="term" value="F:ATP binding"/>
    <property type="evidence" value="ECO:0007669"/>
    <property type="project" value="UniProtKB-KW"/>
</dbReference>
<keyword evidence="11" id="KW-0378">Hydrolase</keyword>
<evidence type="ECO:0000256" key="3">
    <source>
        <dbReference type="ARBA" id="ARBA00022692"/>
    </source>
</evidence>
<feature type="transmembrane region" description="Helical" evidence="8">
    <location>
        <begin position="208"/>
        <end position="226"/>
    </location>
</feature>
<dbReference type="Proteomes" id="UP000267821">
    <property type="component" value="Unassembled WGS sequence"/>
</dbReference>
<keyword evidence="4" id="KW-0547">Nucleotide-binding</keyword>
<organism evidence="11 12">
    <name type="scientific">Terfezia boudieri ATCC MYA-4762</name>
    <dbReference type="NCBI Taxonomy" id="1051890"/>
    <lineage>
        <taxon>Eukaryota</taxon>
        <taxon>Fungi</taxon>
        <taxon>Dikarya</taxon>
        <taxon>Ascomycota</taxon>
        <taxon>Pezizomycotina</taxon>
        <taxon>Pezizomycetes</taxon>
        <taxon>Pezizales</taxon>
        <taxon>Pezizaceae</taxon>
        <taxon>Terfezia</taxon>
    </lineage>
</organism>
<evidence type="ECO:0000256" key="6">
    <source>
        <dbReference type="ARBA" id="ARBA00022989"/>
    </source>
</evidence>
<feature type="domain" description="ABC transmembrane type-1" evidence="10">
    <location>
        <begin position="59"/>
        <end position="361"/>
    </location>
</feature>
<feature type="transmembrane region" description="Helical" evidence="8">
    <location>
        <begin position="54"/>
        <end position="79"/>
    </location>
</feature>
<evidence type="ECO:0000259" key="9">
    <source>
        <dbReference type="PROSITE" id="PS50893"/>
    </source>
</evidence>
<dbReference type="GO" id="GO:0005743">
    <property type="term" value="C:mitochondrial inner membrane"/>
    <property type="evidence" value="ECO:0007669"/>
    <property type="project" value="TreeGrafter"/>
</dbReference>
<dbReference type="Pfam" id="PF00664">
    <property type="entry name" value="ABC_membrane"/>
    <property type="match status" value="2"/>
</dbReference>
<sequence>MYNEIPIDEEEASDLLENSYIDSGISDDEGSARAQSKPVAKFSFLFSFFPNSRAFYYLLTACLATVISGFIVPAMSVVIGKILDSLLKFGLGIYEKKVLRAEVQGLIWHLLGLGIGAFISNGVLNVMWQRCADLQAKRARECVFESLVVRELEWFDKRKHGVGAMLTQTQTQIWELETALGQPLGLTLQSVIISILSLVVSLLHCWRLTLAILVVLPITGSIQYYLHSKLPPLLEKQKQHLAEASKSANRTITNIANVKSLNGQAFELGVFSEAVEFAGNAFRLQAHYEALKQGIFQSVILAMFASGFWYYRGTSPMGENGKDQNSRGATQPGDIITSTWSCLMAAQHFLMMVPQLAILEKGKIAGAHLSYLMSRTQRVLGRPRGLRLKEFGGGIKFHDVSFAYPSRPSQRVLKNITLSIAPNKATWIVGKSGSGKSTIGNLILKSYNVQGGFITLDGKPLESLDTDWMRENITVVQQHSVLFNDTVFRNIALGKAESRVSIQQAKEALLMAGGEGLIYSSDDIWSRMAGARGLKLSGGQKQRVVLARAILRDTPFLILDEAVSAMDSVTRSKIIESIIEWRKDRTTVIITHDISQIPFGDMVYFIEDGVVAESGLRLELEDKGDGYFQKFVQTFKASMRTCESTPEDYRSDDYEYGFSRGKPIIGFSSGVETGSSERPNPGAHGQYPHRRKIPAWPPEIPNHQFDSPDYTTGIISTNSKESSLIPPQCESIFAIWPLCLLFKKQKSDQLDLYQIFLTVWSSLTQKYRLVLILGIIATFVHAIATPVFSFALSRLLASFVSPDTQAHEFKFWEFVASSTAIVDGVAYYTMLYCLAIVSQEWVDYHRNAAYRHILKQPLEWFEDPNNEGGGISQDLEKHAEQMKEFVSRFTGNGLVGVVMLVVAAIWCLILCWRFTLLVAVILAALSPLEHLFQRAADSCEEKYNSAVVESGNVLQEAIENVSTVKMLQLDGYFRVKYQKAVNRAFKTGLKRCLWGGCAFGMAESFMPWALALILSLGTYLVAEGLYGLEPILGVLTILSLTLAQITSILGMIPQLSSCKDAARRVLRLSQLQLVSHESLGSLRPISIQGTIVFNNLSFSYRNSIPVLDEFDLSIPSHKPPLLITGSSGCGKSSLFKLLLRLYHSPSGAITLDGIPICDIDVKYLREVVAIVPASPGLFDGLSVFENIAYGSGSRGCSPEAVYNAAKLAGIHDFIVSLSEGYHTILNRGGDGSGSGGCSLSGGQAQRVAIARAVARKPKVLLLDEPCSALDVESEKVLDEGLRRLTVEEGMTVVVITHGNVGGMGCGAEGHIGRRVVVSGGKIVE</sequence>
<evidence type="ECO:0000256" key="8">
    <source>
        <dbReference type="SAM" id="Phobius"/>
    </source>
</evidence>
<evidence type="ECO:0000259" key="10">
    <source>
        <dbReference type="PROSITE" id="PS50929"/>
    </source>
</evidence>
<keyword evidence="2" id="KW-0813">Transport</keyword>
<dbReference type="Gene3D" id="3.40.50.300">
    <property type="entry name" value="P-loop containing nucleotide triphosphate hydrolases"/>
    <property type="match status" value="2"/>
</dbReference>
<dbReference type="InterPro" id="IPR003439">
    <property type="entry name" value="ABC_transporter-like_ATP-bd"/>
</dbReference>
<evidence type="ECO:0000313" key="12">
    <source>
        <dbReference type="Proteomes" id="UP000267821"/>
    </source>
</evidence>
<evidence type="ECO:0000256" key="5">
    <source>
        <dbReference type="ARBA" id="ARBA00022840"/>
    </source>
</evidence>
<dbReference type="PROSITE" id="PS00211">
    <property type="entry name" value="ABC_TRANSPORTER_1"/>
    <property type="match status" value="2"/>
</dbReference>